<name>A0A4R2H1Q0_9ACTN</name>
<dbReference type="EC" id="2.7.1.176" evidence="2"/>
<dbReference type="InterPro" id="IPR010488">
    <property type="entry name" value="Zeta_toxin_domain"/>
</dbReference>
<comment type="catalytic activity">
    <reaction evidence="6">
        <text>UDP-N-acetyl-alpha-D-glucosamine + ATP = UDP-N-acetyl-alpha-D-glucosamine 3'-phosphate + ADP + H(+)</text>
        <dbReference type="Rhea" id="RHEA:32671"/>
        <dbReference type="ChEBI" id="CHEBI:15378"/>
        <dbReference type="ChEBI" id="CHEBI:30616"/>
        <dbReference type="ChEBI" id="CHEBI:57705"/>
        <dbReference type="ChEBI" id="CHEBI:64353"/>
        <dbReference type="ChEBI" id="CHEBI:456216"/>
        <dbReference type="EC" id="2.7.1.176"/>
    </reaction>
</comment>
<organism evidence="9 10">
    <name type="scientific">Kribbella steppae</name>
    <dbReference type="NCBI Taxonomy" id="2512223"/>
    <lineage>
        <taxon>Bacteria</taxon>
        <taxon>Bacillati</taxon>
        <taxon>Actinomycetota</taxon>
        <taxon>Actinomycetes</taxon>
        <taxon>Propionibacteriales</taxon>
        <taxon>Kribbellaceae</taxon>
        <taxon>Kribbella</taxon>
    </lineage>
</organism>
<proteinExistence type="inferred from homology"/>
<keyword evidence="3" id="KW-0547">Nucleotide-binding</keyword>
<dbReference type="EMBL" id="SLWN01000015">
    <property type="protein sequence ID" value="TCO18484.1"/>
    <property type="molecule type" value="Genomic_DNA"/>
</dbReference>
<dbReference type="OrthoDB" id="3418729at2"/>
<evidence type="ECO:0000256" key="7">
    <source>
        <dbReference type="SAM" id="MobiDB-lite"/>
    </source>
</evidence>
<dbReference type="SUPFAM" id="SSF52540">
    <property type="entry name" value="P-loop containing nucleoside triphosphate hydrolases"/>
    <property type="match status" value="1"/>
</dbReference>
<feature type="region of interest" description="Disordered" evidence="7">
    <location>
        <begin position="280"/>
        <end position="349"/>
    </location>
</feature>
<reference evidence="9 10" key="1">
    <citation type="journal article" date="2015" name="Stand. Genomic Sci.">
        <title>Genomic Encyclopedia of Bacterial and Archaeal Type Strains, Phase III: the genomes of soil and plant-associated and newly described type strains.</title>
        <authorList>
            <person name="Whitman W.B."/>
            <person name="Woyke T."/>
            <person name="Klenk H.P."/>
            <person name="Zhou Y."/>
            <person name="Lilburn T.G."/>
            <person name="Beck B.J."/>
            <person name="De Vos P."/>
            <person name="Vandamme P."/>
            <person name="Eisen J.A."/>
            <person name="Garrity G."/>
            <person name="Hugenholtz P."/>
            <person name="Kyrpides N.C."/>
        </authorList>
    </citation>
    <scope>NUCLEOTIDE SEQUENCE [LARGE SCALE GENOMIC DNA]</scope>
    <source>
        <strain evidence="9 10">VKM Ac-2572</strain>
    </source>
</reference>
<dbReference type="Proteomes" id="UP000294508">
    <property type="component" value="Unassembled WGS sequence"/>
</dbReference>
<evidence type="ECO:0000256" key="5">
    <source>
        <dbReference type="ARBA" id="ARBA00032897"/>
    </source>
</evidence>
<dbReference type="Gene3D" id="3.40.50.300">
    <property type="entry name" value="P-loop containing nucleotide triphosphate hydrolases"/>
    <property type="match status" value="1"/>
</dbReference>
<feature type="compositionally biased region" description="Low complexity" evidence="7">
    <location>
        <begin position="317"/>
        <end position="331"/>
    </location>
</feature>
<dbReference type="InterPro" id="IPR027417">
    <property type="entry name" value="P-loop_NTPase"/>
</dbReference>
<feature type="domain" description="Zeta toxin" evidence="8">
    <location>
        <begin position="33"/>
        <end position="221"/>
    </location>
</feature>
<comment type="caution">
    <text evidence="9">The sequence shown here is derived from an EMBL/GenBank/DDBJ whole genome shotgun (WGS) entry which is preliminary data.</text>
</comment>
<dbReference type="AlphaFoldDB" id="A0A4R2H1Q0"/>
<evidence type="ECO:0000313" key="9">
    <source>
        <dbReference type="EMBL" id="TCO18484.1"/>
    </source>
</evidence>
<dbReference type="GO" id="GO:0005524">
    <property type="term" value="F:ATP binding"/>
    <property type="evidence" value="ECO:0007669"/>
    <property type="project" value="UniProtKB-KW"/>
</dbReference>
<dbReference type="RefSeq" id="WP_132213560.1">
    <property type="nucleotide sequence ID" value="NZ_SLWN01000015.1"/>
</dbReference>
<evidence type="ECO:0000256" key="6">
    <source>
        <dbReference type="ARBA" id="ARBA00048178"/>
    </source>
</evidence>
<evidence type="ECO:0000313" key="10">
    <source>
        <dbReference type="Proteomes" id="UP000294508"/>
    </source>
</evidence>
<sequence length="349" mass="37815">MTADPTLTPAESDQVIARRLAQITPRERPSRAPGERPYAVLIGGQPAAGKTTLQELIQAALDADRTAVYDFDDDSLAHPRYDAIMRANGINGNDVVAGSLPPELRGRCLDHLRAGEYDVIASAPLQSEDAARAWLQGFRDAGYRVAVVYVATHEADSTLGVANRYQQAKDDTGIGRWVKPQHHNHAYRGIPDTAHDLESQGLVDDIYVVDRDGNVLYENHRTADGSMAGPLQARETLVAGRNRPPTVAEHQRFVETALPLHRRDDLEPAVDEAVRASMRLQVERPAAQPDTREPAPGSRLDQRLMDLQRISGSGVASPHTITSPSSTSSVRGTGGGHSGRSPSGESLDR</sequence>
<feature type="compositionally biased region" description="Low complexity" evidence="7">
    <location>
        <begin position="339"/>
        <end position="349"/>
    </location>
</feature>
<keyword evidence="4" id="KW-0067">ATP-binding</keyword>
<gene>
    <name evidence="9" type="ORF">EV652_11528</name>
</gene>
<keyword evidence="10" id="KW-1185">Reference proteome</keyword>
<evidence type="ECO:0000256" key="2">
    <source>
        <dbReference type="ARBA" id="ARBA00011963"/>
    </source>
</evidence>
<dbReference type="Pfam" id="PF06414">
    <property type="entry name" value="Zeta_toxin"/>
    <property type="match status" value="1"/>
</dbReference>
<evidence type="ECO:0000256" key="3">
    <source>
        <dbReference type="ARBA" id="ARBA00022741"/>
    </source>
</evidence>
<evidence type="ECO:0000256" key="1">
    <source>
        <dbReference type="ARBA" id="ARBA00009104"/>
    </source>
</evidence>
<comment type="similarity">
    <text evidence="1">Belongs to the zeta toxin family.</text>
</comment>
<evidence type="ECO:0000256" key="4">
    <source>
        <dbReference type="ARBA" id="ARBA00022840"/>
    </source>
</evidence>
<accession>A0A4R2H1Q0</accession>
<evidence type="ECO:0000259" key="8">
    <source>
        <dbReference type="Pfam" id="PF06414"/>
    </source>
</evidence>
<dbReference type="GO" id="GO:0016301">
    <property type="term" value="F:kinase activity"/>
    <property type="evidence" value="ECO:0007669"/>
    <property type="project" value="InterPro"/>
</dbReference>
<protein>
    <recommendedName>
        <fullName evidence="5">UDP-N-acetylglucosamine kinase</fullName>
        <ecNumber evidence="2">2.7.1.176</ecNumber>
    </recommendedName>
    <alternativeName>
        <fullName evidence="5">UDP-N-acetylglucosamine kinase</fullName>
    </alternativeName>
</protein>